<dbReference type="PROSITE" id="PS51420">
    <property type="entry name" value="RHO"/>
    <property type="match status" value="1"/>
</dbReference>
<dbReference type="AlphaFoldDB" id="L8HGF1"/>
<keyword evidence="6" id="KW-0342">GTP-binding</keyword>
<name>L8HGF1_ACACF</name>
<dbReference type="CDD" id="cd00157">
    <property type="entry name" value="Rho"/>
    <property type="match status" value="1"/>
</dbReference>
<protein>
    <submittedName>
        <fullName evidence="10">Ras subfamily protein</fullName>
    </submittedName>
</protein>
<dbReference type="PROSITE" id="PS51419">
    <property type="entry name" value="RAB"/>
    <property type="match status" value="1"/>
</dbReference>
<proteinExistence type="inferred from homology"/>
<evidence type="ECO:0000256" key="2">
    <source>
        <dbReference type="ARBA" id="ARBA00010142"/>
    </source>
</evidence>
<evidence type="ECO:0000256" key="7">
    <source>
        <dbReference type="ARBA" id="ARBA00023136"/>
    </source>
</evidence>
<keyword evidence="7" id="KW-0472">Membrane</keyword>
<keyword evidence="9" id="KW-0636">Prenylation</keyword>
<dbReference type="PRINTS" id="PR00449">
    <property type="entry name" value="RASTRNSFRMNG"/>
</dbReference>
<dbReference type="PROSITE" id="PS51421">
    <property type="entry name" value="RAS"/>
    <property type="match status" value="1"/>
</dbReference>
<dbReference type="InterPro" id="IPR027417">
    <property type="entry name" value="P-loop_NTPase"/>
</dbReference>
<evidence type="ECO:0000313" key="11">
    <source>
        <dbReference type="Proteomes" id="UP000011083"/>
    </source>
</evidence>
<evidence type="ECO:0000256" key="1">
    <source>
        <dbReference type="ARBA" id="ARBA00004342"/>
    </source>
</evidence>
<dbReference type="GO" id="GO:0003924">
    <property type="term" value="F:GTPase activity"/>
    <property type="evidence" value="ECO:0007669"/>
    <property type="project" value="InterPro"/>
</dbReference>
<reference evidence="10 11" key="1">
    <citation type="journal article" date="2013" name="Genome Biol.">
        <title>Genome of Acanthamoeba castellanii highlights extensive lateral gene transfer and early evolution of tyrosine kinase signaling.</title>
        <authorList>
            <person name="Clarke M."/>
            <person name="Lohan A.J."/>
            <person name="Liu B."/>
            <person name="Lagkouvardos I."/>
            <person name="Roy S."/>
            <person name="Zafar N."/>
            <person name="Bertelli C."/>
            <person name="Schilde C."/>
            <person name="Kianianmomeni A."/>
            <person name="Burglin T.R."/>
            <person name="Frech C."/>
            <person name="Turcotte B."/>
            <person name="Kopec K.O."/>
            <person name="Synnott J.M."/>
            <person name="Choo C."/>
            <person name="Paponov I."/>
            <person name="Finkler A."/>
            <person name="Soon Heng Tan C."/>
            <person name="Hutchins A.P."/>
            <person name="Weinmeier T."/>
            <person name="Rattei T."/>
            <person name="Chu J.S."/>
            <person name="Gimenez G."/>
            <person name="Irimia M."/>
            <person name="Rigden D.J."/>
            <person name="Fitzpatrick D.A."/>
            <person name="Lorenzo-Morales J."/>
            <person name="Bateman A."/>
            <person name="Chiu C.H."/>
            <person name="Tang P."/>
            <person name="Hegemann P."/>
            <person name="Fromm H."/>
            <person name="Raoult D."/>
            <person name="Greub G."/>
            <person name="Miranda-Saavedra D."/>
            <person name="Chen N."/>
            <person name="Nash P."/>
            <person name="Ginger M.L."/>
            <person name="Horn M."/>
            <person name="Schaap P."/>
            <person name="Caler L."/>
            <person name="Loftus B."/>
        </authorList>
    </citation>
    <scope>NUCLEOTIDE SEQUENCE [LARGE SCALE GENOMIC DNA]</scope>
    <source>
        <strain evidence="10 11">Neff</strain>
    </source>
</reference>
<dbReference type="VEuPathDB" id="AmoebaDB:ACA1_165210"/>
<evidence type="ECO:0000256" key="5">
    <source>
        <dbReference type="ARBA" id="ARBA00022741"/>
    </source>
</evidence>
<dbReference type="Gene3D" id="3.40.50.300">
    <property type="entry name" value="P-loop containing nucleotide triphosphate hydrolases"/>
    <property type="match status" value="1"/>
</dbReference>
<evidence type="ECO:0000256" key="4">
    <source>
        <dbReference type="ARBA" id="ARBA00022481"/>
    </source>
</evidence>
<dbReference type="GO" id="GO:0005525">
    <property type="term" value="F:GTP binding"/>
    <property type="evidence" value="ECO:0007669"/>
    <property type="project" value="UniProtKB-KW"/>
</dbReference>
<dbReference type="EMBL" id="KB007830">
    <property type="protein sequence ID" value="ELR24332.1"/>
    <property type="molecule type" value="Genomic_DNA"/>
</dbReference>
<dbReference type="GO" id="GO:0005886">
    <property type="term" value="C:plasma membrane"/>
    <property type="evidence" value="ECO:0007669"/>
    <property type="project" value="UniProtKB-SubCell"/>
</dbReference>
<sequence>MSDVKKVVVVGDGAVGKTCLLMAYSGKPFDPVYAPTIFENYITEVDIGTKVIKLSLWDTAGQEEYDRIRIMRSYVNVHCFVVCFSVVDSITYKNIKERWIPELKHYSPGTPLVLVGTKEDLRGTVGQLDDGREEVSYEKGKELRDEIKALAYLECSAITKNGIKAVFDTAVRVCEGLIRGPSKPKSDKKCILL</sequence>
<dbReference type="InterPro" id="IPR005225">
    <property type="entry name" value="Small_GTP-bd"/>
</dbReference>
<accession>L8HGF1</accession>
<keyword evidence="4" id="KW-0488">Methylation</keyword>
<evidence type="ECO:0000256" key="6">
    <source>
        <dbReference type="ARBA" id="ARBA00023134"/>
    </source>
</evidence>
<keyword evidence="8" id="KW-0449">Lipoprotein</keyword>
<dbReference type="STRING" id="1257118.L8HGF1"/>
<dbReference type="SMART" id="SM00174">
    <property type="entry name" value="RHO"/>
    <property type="match status" value="1"/>
</dbReference>
<evidence type="ECO:0000313" key="10">
    <source>
        <dbReference type="EMBL" id="ELR24332.1"/>
    </source>
</evidence>
<dbReference type="FunFam" id="3.40.50.300:FF:000983">
    <property type="entry name" value="Rho family GTPase"/>
    <property type="match status" value="1"/>
</dbReference>
<organism evidence="10 11">
    <name type="scientific">Acanthamoeba castellanii (strain ATCC 30010 / Neff)</name>
    <dbReference type="NCBI Taxonomy" id="1257118"/>
    <lineage>
        <taxon>Eukaryota</taxon>
        <taxon>Amoebozoa</taxon>
        <taxon>Discosea</taxon>
        <taxon>Longamoebia</taxon>
        <taxon>Centramoebida</taxon>
        <taxon>Acanthamoebidae</taxon>
        <taxon>Acanthamoeba</taxon>
    </lineage>
</organism>
<gene>
    <name evidence="10" type="ORF">ACA1_165210</name>
</gene>
<keyword evidence="11" id="KW-1185">Reference proteome</keyword>
<comment type="similarity">
    <text evidence="2">Belongs to the small GTPase superfamily. Rho family.</text>
</comment>
<dbReference type="SMART" id="SM00173">
    <property type="entry name" value="RAS"/>
    <property type="match status" value="1"/>
</dbReference>
<evidence type="ECO:0000256" key="3">
    <source>
        <dbReference type="ARBA" id="ARBA00022475"/>
    </source>
</evidence>
<dbReference type="GO" id="GO:0008104">
    <property type="term" value="P:intracellular protein localization"/>
    <property type="evidence" value="ECO:0007669"/>
    <property type="project" value="UniProtKB-ARBA"/>
</dbReference>
<dbReference type="InterPro" id="IPR003578">
    <property type="entry name" value="Small_GTPase_Rho"/>
</dbReference>
<dbReference type="InterPro" id="IPR001806">
    <property type="entry name" value="Small_GTPase"/>
</dbReference>
<evidence type="ECO:0000256" key="9">
    <source>
        <dbReference type="ARBA" id="ARBA00023289"/>
    </source>
</evidence>
<keyword evidence="5" id="KW-0547">Nucleotide-binding</keyword>
<comment type="subcellular location">
    <subcellularLocation>
        <location evidence="1">Cell membrane</location>
        <topology evidence="1">Lipid-anchor</topology>
        <orientation evidence="1">Cytoplasmic side</orientation>
    </subcellularLocation>
</comment>
<dbReference type="GO" id="GO:0007264">
    <property type="term" value="P:small GTPase-mediated signal transduction"/>
    <property type="evidence" value="ECO:0007669"/>
    <property type="project" value="InterPro"/>
</dbReference>
<dbReference type="OrthoDB" id="8830751at2759"/>
<dbReference type="Pfam" id="PF00071">
    <property type="entry name" value="Ras"/>
    <property type="match status" value="1"/>
</dbReference>
<dbReference type="Proteomes" id="UP000011083">
    <property type="component" value="Unassembled WGS sequence"/>
</dbReference>
<dbReference type="KEGG" id="acan:ACA1_165210"/>
<dbReference type="NCBIfam" id="TIGR00231">
    <property type="entry name" value="small_GTP"/>
    <property type="match status" value="1"/>
</dbReference>
<dbReference type="GeneID" id="14925353"/>
<dbReference type="SMART" id="SM00175">
    <property type="entry name" value="RAB"/>
    <property type="match status" value="1"/>
</dbReference>
<keyword evidence="3" id="KW-1003">Cell membrane</keyword>
<evidence type="ECO:0000256" key="8">
    <source>
        <dbReference type="ARBA" id="ARBA00023288"/>
    </source>
</evidence>
<dbReference type="PANTHER" id="PTHR24072">
    <property type="entry name" value="RHO FAMILY GTPASE"/>
    <property type="match status" value="1"/>
</dbReference>
<dbReference type="RefSeq" id="XP_004354029.1">
    <property type="nucleotide sequence ID" value="XM_004353977.1"/>
</dbReference>
<dbReference type="SUPFAM" id="SSF52540">
    <property type="entry name" value="P-loop containing nucleoside triphosphate hydrolases"/>
    <property type="match status" value="1"/>
</dbReference>